<dbReference type="Pfam" id="PF03023">
    <property type="entry name" value="MurJ"/>
    <property type="match status" value="1"/>
</dbReference>
<dbReference type="NCBIfam" id="TIGR01695">
    <property type="entry name" value="murJ_mviN"/>
    <property type="match status" value="1"/>
</dbReference>
<keyword evidence="10 11" id="KW-0961">Cell wall biogenesis/degradation</keyword>
<evidence type="ECO:0000256" key="9">
    <source>
        <dbReference type="ARBA" id="ARBA00061532"/>
    </source>
</evidence>
<comment type="similarity">
    <text evidence="9 10 11">Belongs to the MurJ/MviN family.</text>
</comment>
<dbReference type="InterPro" id="IPR051050">
    <property type="entry name" value="Lipid_II_flippase_MurJ/MviN"/>
</dbReference>
<organism evidence="12 13">
    <name type="scientific">Mucisphaera calidilacus</name>
    <dbReference type="NCBI Taxonomy" id="2527982"/>
    <lineage>
        <taxon>Bacteria</taxon>
        <taxon>Pseudomonadati</taxon>
        <taxon>Planctomycetota</taxon>
        <taxon>Phycisphaerae</taxon>
        <taxon>Phycisphaerales</taxon>
        <taxon>Phycisphaeraceae</taxon>
        <taxon>Mucisphaera</taxon>
    </lineage>
</organism>
<evidence type="ECO:0000256" key="1">
    <source>
        <dbReference type="ARBA" id="ARBA00004651"/>
    </source>
</evidence>
<keyword evidence="2 10" id="KW-1003">Cell membrane</keyword>
<proteinExistence type="inferred from homology"/>
<feature type="transmembrane region" description="Helical" evidence="10">
    <location>
        <begin position="140"/>
        <end position="161"/>
    </location>
</feature>
<protein>
    <recommendedName>
        <fullName evidence="10">Probable lipid II flippase MurJ</fullName>
    </recommendedName>
</protein>
<feature type="transmembrane region" description="Helical" evidence="10">
    <location>
        <begin position="102"/>
        <end position="128"/>
    </location>
</feature>
<dbReference type="PANTHER" id="PTHR47019:SF1">
    <property type="entry name" value="LIPID II FLIPPASE MURJ"/>
    <property type="match status" value="1"/>
</dbReference>
<sequence>MTEPDDKASECRADDGGGVGRATVVVSGLTLVSRFTGLVRDAVLAATLGLSVWADIFFLAFLVPNLFRRLFGEGALTSAFIPAYTRLYGLDARRAAGFAGSVLAWTAGVTAVIAAVGVVALLIAGSWVAASSRASEALRLAAWMLPYMPLVCLVAMLGGLLQARGVFAPAAAAPILLNAAMISAALLAGALSFGASGVAFALALSVLVAGVLQLLWMVVASSRRGLVARPSAASGPEVGSMAWRMLPMAGGLAVFQVNALLDHVIAFVLSPPDAGVTTVGWLPGGVAYPIETGSVAALQWSQRLYQFPLGVFGIAVATAAFPALARAASDPRAFGGVLRRGLGLSLWLTLPASVGLALVAEPLVALIYERGAFDGAATARVALLLLAYGSAVWAYSLTHVLTRACYALDRPTWPLRVMAATVPLNLVLNLTLIWPLGAVGLAWSTAAAAVVQALGLALVLRRRGGLGMAGTATRVVVASVVMGVVVWLLDQRLAEASALVRVAGAVGVGMAVYALASWPLGLMRLLASQRTG</sequence>
<dbReference type="InterPro" id="IPR004268">
    <property type="entry name" value="MurJ"/>
</dbReference>
<dbReference type="Proteomes" id="UP000320386">
    <property type="component" value="Chromosome"/>
</dbReference>
<evidence type="ECO:0000256" key="6">
    <source>
        <dbReference type="ARBA" id="ARBA00022989"/>
    </source>
</evidence>
<evidence type="ECO:0000313" key="12">
    <source>
        <dbReference type="EMBL" id="QDU72715.1"/>
    </source>
</evidence>
<dbReference type="PANTHER" id="PTHR47019">
    <property type="entry name" value="LIPID II FLIPPASE MURJ"/>
    <property type="match status" value="1"/>
</dbReference>
<dbReference type="HAMAP" id="MF_02078">
    <property type="entry name" value="MurJ_MviN"/>
    <property type="match status" value="1"/>
</dbReference>
<evidence type="ECO:0000313" key="13">
    <source>
        <dbReference type="Proteomes" id="UP000320386"/>
    </source>
</evidence>
<feature type="transmembrane region" description="Helical" evidence="10">
    <location>
        <begin position="304"/>
        <end position="325"/>
    </location>
</feature>
<feature type="transmembrane region" description="Helical" evidence="10">
    <location>
        <begin position="380"/>
        <end position="401"/>
    </location>
</feature>
<feature type="transmembrane region" description="Helical" evidence="10">
    <location>
        <begin position="42"/>
        <end position="63"/>
    </location>
</feature>
<evidence type="ECO:0000256" key="3">
    <source>
        <dbReference type="ARBA" id="ARBA00022692"/>
    </source>
</evidence>
<evidence type="ECO:0000256" key="4">
    <source>
        <dbReference type="ARBA" id="ARBA00022960"/>
    </source>
</evidence>
<dbReference type="OrthoDB" id="9804143at2"/>
<evidence type="ECO:0000256" key="11">
    <source>
        <dbReference type="PIRNR" id="PIRNR002869"/>
    </source>
</evidence>
<dbReference type="RefSeq" id="WP_145446878.1">
    <property type="nucleotide sequence ID" value="NZ_CP036280.1"/>
</dbReference>
<comment type="caution">
    <text evidence="10">Lacks conserved residue(s) required for the propagation of feature annotation.</text>
</comment>
<comment type="function">
    <text evidence="8 10 11">Involved in peptidoglycan biosynthesis. Transports lipid-linked peptidoglycan precursors from the inner to the outer leaflet of the cytoplasmic membrane.</text>
</comment>
<gene>
    <name evidence="10 12" type="primary">murJ</name>
    <name evidence="12" type="ORF">Pan265_25890</name>
</gene>
<feature type="transmembrane region" description="Helical" evidence="10">
    <location>
        <begin position="472"/>
        <end position="489"/>
    </location>
</feature>
<keyword evidence="5 10" id="KW-0573">Peptidoglycan synthesis</keyword>
<keyword evidence="6 10" id="KW-1133">Transmembrane helix</keyword>
<dbReference type="GO" id="GO:0009252">
    <property type="term" value="P:peptidoglycan biosynthetic process"/>
    <property type="evidence" value="ECO:0007669"/>
    <property type="project" value="UniProtKB-UniRule"/>
</dbReference>
<feature type="transmembrane region" description="Helical" evidence="10">
    <location>
        <begin position="501"/>
        <end position="522"/>
    </location>
</feature>
<comment type="pathway">
    <text evidence="10">Cell wall biogenesis; peptidoglycan biosynthesis.</text>
</comment>
<comment type="subcellular location">
    <subcellularLocation>
        <location evidence="1 10">Cell membrane</location>
        <topology evidence="1 10">Multi-pass membrane protein</topology>
    </subcellularLocation>
</comment>
<evidence type="ECO:0000256" key="10">
    <source>
        <dbReference type="HAMAP-Rule" id="MF_02078"/>
    </source>
</evidence>
<dbReference type="GO" id="GO:0071555">
    <property type="term" value="P:cell wall organization"/>
    <property type="evidence" value="ECO:0007669"/>
    <property type="project" value="UniProtKB-UniRule"/>
</dbReference>
<evidence type="ECO:0000256" key="2">
    <source>
        <dbReference type="ARBA" id="ARBA00022475"/>
    </source>
</evidence>
<evidence type="ECO:0000256" key="8">
    <source>
        <dbReference type="ARBA" id="ARBA00060041"/>
    </source>
</evidence>
<dbReference type="KEGG" id="mcad:Pan265_25890"/>
<reference evidence="12 13" key="1">
    <citation type="submission" date="2019-02" db="EMBL/GenBank/DDBJ databases">
        <title>Deep-cultivation of Planctomycetes and their phenomic and genomic characterization uncovers novel biology.</title>
        <authorList>
            <person name="Wiegand S."/>
            <person name="Jogler M."/>
            <person name="Boedeker C."/>
            <person name="Pinto D."/>
            <person name="Vollmers J."/>
            <person name="Rivas-Marin E."/>
            <person name="Kohn T."/>
            <person name="Peeters S.H."/>
            <person name="Heuer A."/>
            <person name="Rast P."/>
            <person name="Oberbeckmann S."/>
            <person name="Bunk B."/>
            <person name="Jeske O."/>
            <person name="Meyerdierks A."/>
            <person name="Storesund J.E."/>
            <person name="Kallscheuer N."/>
            <person name="Luecker S."/>
            <person name="Lage O.M."/>
            <person name="Pohl T."/>
            <person name="Merkel B.J."/>
            <person name="Hornburger P."/>
            <person name="Mueller R.-W."/>
            <person name="Bruemmer F."/>
            <person name="Labrenz M."/>
            <person name="Spormann A.M."/>
            <person name="Op den Camp H."/>
            <person name="Overmann J."/>
            <person name="Amann R."/>
            <person name="Jetten M.S.M."/>
            <person name="Mascher T."/>
            <person name="Medema M.H."/>
            <person name="Devos D.P."/>
            <person name="Kaster A.-K."/>
            <person name="Ovreas L."/>
            <person name="Rohde M."/>
            <person name="Galperin M.Y."/>
            <person name="Jogler C."/>
        </authorList>
    </citation>
    <scope>NUCLEOTIDE SEQUENCE [LARGE SCALE GENOMIC DNA]</scope>
    <source>
        <strain evidence="12 13">Pan265</strain>
    </source>
</reference>
<dbReference type="GO" id="GO:0015648">
    <property type="term" value="F:lipid-linked peptidoglycan transporter activity"/>
    <property type="evidence" value="ECO:0007669"/>
    <property type="project" value="UniProtKB-UniRule"/>
</dbReference>
<feature type="transmembrane region" description="Helical" evidence="10">
    <location>
        <begin position="346"/>
        <end position="368"/>
    </location>
</feature>
<keyword evidence="7 10" id="KW-0472">Membrane</keyword>
<dbReference type="CDD" id="cd13123">
    <property type="entry name" value="MATE_MurJ_like"/>
    <property type="match status" value="1"/>
</dbReference>
<keyword evidence="4 10" id="KW-0133">Cell shape</keyword>
<dbReference type="GO" id="GO:0008360">
    <property type="term" value="P:regulation of cell shape"/>
    <property type="evidence" value="ECO:0007669"/>
    <property type="project" value="UniProtKB-UniRule"/>
</dbReference>
<dbReference type="EMBL" id="CP036280">
    <property type="protein sequence ID" value="QDU72715.1"/>
    <property type="molecule type" value="Genomic_DNA"/>
</dbReference>
<name>A0A518C0G5_9BACT</name>
<keyword evidence="3 10" id="KW-0812">Transmembrane</keyword>
<evidence type="ECO:0000256" key="7">
    <source>
        <dbReference type="ARBA" id="ARBA00023136"/>
    </source>
</evidence>
<evidence type="ECO:0000256" key="5">
    <source>
        <dbReference type="ARBA" id="ARBA00022984"/>
    </source>
</evidence>
<dbReference type="PRINTS" id="PR01806">
    <property type="entry name" value="VIRFACTRMVIN"/>
</dbReference>
<dbReference type="PIRSF" id="PIRSF002869">
    <property type="entry name" value="MviN"/>
    <property type="match status" value="1"/>
</dbReference>
<dbReference type="UniPathway" id="UPA00219"/>
<dbReference type="GO" id="GO:0005886">
    <property type="term" value="C:plasma membrane"/>
    <property type="evidence" value="ECO:0007669"/>
    <property type="project" value="UniProtKB-SubCell"/>
</dbReference>
<keyword evidence="13" id="KW-1185">Reference proteome</keyword>
<accession>A0A518C0G5</accession>
<feature type="transmembrane region" description="Helical" evidence="10">
    <location>
        <begin position="440"/>
        <end position="460"/>
    </location>
</feature>
<feature type="transmembrane region" description="Helical" evidence="10">
    <location>
        <begin position="199"/>
        <end position="220"/>
    </location>
</feature>
<dbReference type="AlphaFoldDB" id="A0A518C0G5"/>
<feature type="transmembrane region" description="Helical" evidence="10">
    <location>
        <begin position="173"/>
        <end position="193"/>
    </location>
</feature>
<dbReference type="GO" id="GO:0034204">
    <property type="term" value="P:lipid translocation"/>
    <property type="evidence" value="ECO:0007669"/>
    <property type="project" value="TreeGrafter"/>
</dbReference>
<keyword evidence="10 11" id="KW-0813">Transport</keyword>